<organism evidence="2 3">
    <name type="scientific">Salvator merianae</name>
    <name type="common">Argentine black and white tegu</name>
    <name type="synonym">Tupinambis merianae</name>
    <dbReference type="NCBI Taxonomy" id="96440"/>
    <lineage>
        <taxon>Eukaryota</taxon>
        <taxon>Metazoa</taxon>
        <taxon>Chordata</taxon>
        <taxon>Craniata</taxon>
        <taxon>Vertebrata</taxon>
        <taxon>Euteleostomi</taxon>
        <taxon>Lepidosauria</taxon>
        <taxon>Squamata</taxon>
        <taxon>Bifurcata</taxon>
        <taxon>Unidentata</taxon>
        <taxon>Episquamata</taxon>
        <taxon>Laterata</taxon>
        <taxon>Teiioidea</taxon>
        <taxon>Teiidae</taxon>
        <taxon>Salvator</taxon>
    </lineage>
</organism>
<dbReference type="Gene3D" id="2.30.29.30">
    <property type="entry name" value="Pleckstrin-homology domain (PH domain)/Phosphotyrosine-binding domain (PTB)"/>
    <property type="match status" value="1"/>
</dbReference>
<dbReference type="Ensembl" id="ENSSMRT00000001465.1">
    <property type="protein sequence ID" value="ENSSMRP00000001213.1"/>
    <property type="gene ID" value="ENSSMRG00000001050.1"/>
</dbReference>
<dbReference type="InterPro" id="IPR001810">
    <property type="entry name" value="F-box_dom"/>
</dbReference>
<dbReference type="PROSITE" id="PS50010">
    <property type="entry name" value="DH_2"/>
    <property type="match status" value="1"/>
</dbReference>
<dbReference type="AlphaFoldDB" id="A0A8D0B0H6"/>
<dbReference type="PANTHER" id="PTHR46857">
    <property type="entry name" value="EPITHELIAL CELL-TRANSFORMING SEQUENCE 2 ONCOGENE-LIKE"/>
    <property type="match status" value="1"/>
</dbReference>
<dbReference type="Gene3D" id="1.20.1280.50">
    <property type="match status" value="1"/>
</dbReference>
<dbReference type="OMA" id="GIDIFCP"/>
<protein>
    <submittedName>
        <fullName evidence="2">Epithelial cell transforming 2 like</fullName>
    </submittedName>
</protein>
<dbReference type="Gene3D" id="1.20.900.10">
    <property type="entry name" value="Dbl homology (DH) domain"/>
    <property type="match status" value="1"/>
</dbReference>
<dbReference type="CDD" id="cd00160">
    <property type="entry name" value="RhoGEF"/>
    <property type="match status" value="1"/>
</dbReference>
<feature type="domain" description="DH" evidence="1">
    <location>
        <begin position="589"/>
        <end position="777"/>
    </location>
</feature>
<dbReference type="InterPro" id="IPR025592">
    <property type="entry name" value="DUF4347"/>
</dbReference>
<dbReference type="Proteomes" id="UP000694421">
    <property type="component" value="Unplaced"/>
</dbReference>
<sequence>METLQMRFSTWTPIENKSLNDQLFQERVRLISHWFDLWTDKQRKQFLHRILNKCNKSQLMFAEKWIVENIPVMKIDFTTLLPRFLSLYILSFLNPKDLCAAAQVNWHWKFLSEQDCLWMPKCIKFGWFLPYVPGTNEYSAWKQYYIACATNLGYLTPRKAAELYGLHNEPETKNEEEEEKIYEKCLRKVIRKRLALHKQEVLKSRPPWSSGKWSTRSYKSGFPPNLSKTINEQASLSGTMIPLKKRISSFQNKFTKQISEENKSLSGVSWEAEKPLGLTSLKRLSKRYTNAEHSLRAHLVLISSNVSAFEMLVDSVKPGVVSVVYDHSSTTLESLVYYIEKALDGHMAKTVGIICDGDSRGINLVQGYRICTETLLKSEVRQFWEKLRHCVSSQDEGGYIDIFVHLAASEPGLELLSKLSQLTGTFLRTPIGIASGSYQHILSEWLWNQKDGPAPPLLYFTDVKLQLWLKCTEFLEEALKAARETLRPHFCDLQKKVAGKILGQLMFDSMSWSEVQDNKIIAQVLVDGLVELSRGNHQNPLEFLSNFLMNKCNKSEESRNQDLLTKNNSESTFGRSVKSGKLHEDVIENRERFARELLLSEQSYVRTLEMVRNVYVKPLKAALTTNQAILSSISIQVIFTDILNILQLNRWFLDVLTKRLNEWSPSQNLGDLFIKFGEQLQTYTNFFNNYSVILKAIDKCRETIPVFRAFLKRHDRTVVTAMRSLQELLLCPSKRIEEYTTLLYALRLHSSAEHGDQEDLTTAVKQMEQYKDYLDQIRHNVSREDQIRSIQRHIQECPPLLKANRYLIRIQDVAQLECCCERISTPFRLYEHTHDLRLFLFNNILLISRRSISYKPFERIANTAHHFFAAIALHRLFVEDIPNTKYVKNAFLLQGPKCELICSTEEDDKFPWLTDLQRAINCSTEDNVNCS</sequence>
<dbReference type="CDD" id="cd22173">
    <property type="entry name" value="F-box_ECT2L"/>
    <property type="match status" value="1"/>
</dbReference>
<keyword evidence="3" id="KW-1185">Reference proteome</keyword>
<dbReference type="InterPro" id="IPR035899">
    <property type="entry name" value="DBL_dom_sf"/>
</dbReference>
<dbReference type="SUPFAM" id="SSF81383">
    <property type="entry name" value="F-box domain"/>
    <property type="match status" value="1"/>
</dbReference>
<dbReference type="GO" id="GO:0005085">
    <property type="term" value="F:guanyl-nucleotide exchange factor activity"/>
    <property type="evidence" value="ECO:0007669"/>
    <property type="project" value="InterPro"/>
</dbReference>
<proteinExistence type="predicted"/>
<reference evidence="2" key="1">
    <citation type="submission" date="2025-08" db="UniProtKB">
        <authorList>
            <consortium name="Ensembl"/>
        </authorList>
    </citation>
    <scope>IDENTIFICATION</scope>
</reference>
<dbReference type="SUPFAM" id="SSF48065">
    <property type="entry name" value="DBL homology domain (DH-domain)"/>
    <property type="match status" value="1"/>
</dbReference>
<dbReference type="SMART" id="SM00325">
    <property type="entry name" value="RhoGEF"/>
    <property type="match status" value="1"/>
</dbReference>
<dbReference type="CDD" id="cd22958">
    <property type="entry name" value="DD_DPY30_SDC1-like"/>
    <property type="match status" value="1"/>
</dbReference>
<dbReference type="PANTHER" id="PTHR46857:SF1">
    <property type="entry name" value="EPITHELIAL CELL-TRANSFORMING SEQUENCE 2 ONCOGENE-LIKE"/>
    <property type="match status" value="1"/>
</dbReference>
<name>A0A8D0B0H6_SALMN</name>
<dbReference type="Pfam" id="PF00621">
    <property type="entry name" value="RhoGEF"/>
    <property type="match status" value="1"/>
</dbReference>
<dbReference type="SUPFAM" id="SSF50729">
    <property type="entry name" value="PH domain-like"/>
    <property type="match status" value="1"/>
</dbReference>
<dbReference type="InterPro" id="IPR000219">
    <property type="entry name" value="DH_dom"/>
</dbReference>
<reference evidence="2" key="2">
    <citation type="submission" date="2025-09" db="UniProtKB">
        <authorList>
            <consortium name="Ensembl"/>
        </authorList>
    </citation>
    <scope>IDENTIFICATION</scope>
</reference>
<dbReference type="InterPro" id="IPR052805">
    <property type="entry name" value="GEF_Ubiquitin-Prot_Reg"/>
</dbReference>
<evidence type="ECO:0000259" key="1">
    <source>
        <dbReference type="PROSITE" id="PS50010"/>
    </source>
</evidence>
<dbReference type="InterPro" id="IPR036047">
    <property type="entry name" value="F-box-like_dom_sf"/>
</dbReference>
<dbReference type="Pfam" id="PF14252">
    <property type="entry name" value="DUF4347"/>
    <property type="match status" value="1"/>
</dbReference>
<evidence type="ECO:0000313" key="2">
    <source>
        <dbReference type="Ensembl" id="ENSSMRP00000001213.1"/>
    </source>
</evidence>
<dbReference type="InterPro" id="IPR011993">
    <property type="entry name" value="PH-like_dom_sf"/>
</dbReference>
<accession>A0A8D0B0H6</accession>
<dbReference type="Pfam" id="PF12937">
    <property type="entry name" value="F-box-like"/>
    <property type="match status" value="1"/>
</dbReference>
<dbReference type="GeneTree" id="ENSGT00940000158839"/>
<evidence type="ECO:0000313" key="3">
    <source>
        <dbReference type="Proteomes" id="UP000694421"/>
    </source>
</evidence>